<dbReference type="GO" id="GO:0005524">
    <property type="term" value="F:ATP binding"/>
    <property type="evidence" value="ECO:0007669"/>
    <property type="project" value="InterPro"/>
</dbReference>
<dbReference type="Gene3D" id="1.10.510.10">
    <property type="entry name" value="Transferase(Phosphotransferase) domain 1"/>
    <property type="match status" value="1"/>
</dbReference>
<comment type="caution">
    <text evidence="2">The sequence shown here is derived from an EMBL/GenBank/DDBJ whole genome shotgun (WGS) entry which is preliminary data.</text>
</comment>
<sequence>MRIVLINTEINRAFASINYETHKNIDEQYQFIKQTVLANETFTDDEKTEAIRRINKTYDHNKIFHNIGTKRICEICNCECLATLYCEYCIRNYLEKKFPNWTSGNNDIDNLIKKCQMETRRPDVVIEWIPYNNLQDIEYLTKGGFSEIYTAIWNNGKYQKWDSEEQHLKRFGGQKVILKRLEHVENANQRWFKEAESHLTISSKSPYIVQCYGLTRDPSNGDYMLVMNRMDLNLREYLQQKNNQLTWKKRIHLVYNIITALRQIHKEDAIHRDLHSGNILLKQVNQRLFISDLAFCGPADKSPNDVYGNLPYIAPEVISNKGYTFKSDIYSIAMLMWEISSGQPPFNNCKHNCCLAIRIINGERPIIISRTPLEYENLMKQCWDDDPLKRPDITTLWEKINEIYKKYLNMPNELEENNNLEINKTNSLKEAKERSSILFTSSKIRNCENCPEPRNVTEGTIAY</sequence>
<dbReference type="Proteomes" id="UP000022910">
    <property type="component" value="Unassembled WGS sequence"/>
</dbReference>
<dbReference type="InterPro" id="IPR051681">
    <property type="entry name" value="Ser/Thr_Kinases-Pseudokinases"/>
</dbReference>
<organism evidence="2 3">
    <name type="scientific">Rhizophagus irregularis (strain DAOM 197198w)</name>
    <name type="common">Glomus intraradices</name>
    <dbReference type="NCBI Taxonomy" id="1432141"/>
    <lineage>
        <taxon>Eukaryota</taxon>
        <taxon>Fungi</taxon>
        <taxon>Fungi incertae sedis</taxon>
        <taxon>Mucoromycota</taxon>
        <taxon>Glomeromycotina</taxon>
        <taxon>Glomeromycetes</taxon>
        <taxon>Glomerales</taxon>
        <taxon>Glomeraceae</taxon>
        <taxon>Rhizophagus</taxon>
    </lineage>
</organism>
<protein>
    <submittedName>
        <fullName evidence="2">Tpk3p</fullName>
    </submittedName>
</protein>
<dbReference type="HOGENOM" id="CLU_000288_7_34_1"/>
<evidence type="ECO:0000313" key="2">
    <source>
        <dbReference type="EMBL" id="EXX69748.1"/>
    </source>
</evidence>
<dbReference type="InterPro" id="IPR011009">
    <property type="entry name" value="Kinase-like_dom_sf"/>
</dbReference>
<dbReference type="InterPro" id="IPR000719">
    <property type="entry name" value="Prot_kinase_dom"/>
</dbReference>
<proteinExistence type="predicted"/>
<reference evidence="2 3" key="1">
    <citation type="submission" date="2014-02" db="EMBL/GenBank/DDBJ databases">
        <title>Single nucleus genome sequencing reveals high similarity among nuclei of an endomycorrhizal fungus.</title>
        <authorList>
            <person name="Lin K."/>
            <person name="Geurts R."/>
            <person name="Zhang Z."/>
            <person name="Limpens E."/>
            <person name="Saunders D.G."/>
            <person name="Mu D."/>
            <person name="Pang E."/>
            <person name="Cao H."/>
            <person name="Cha H."/>
            <person name="Lin T."/>
            <person name="Zhou Q."/>
            <person name="Shang Y."/>
            <person name="Li Y."/>
            <person name="Ivanov S."/>
            <person name="Sharma T."/>
            <person name="Velzen R.V."/>
            <person name="Ruijter N.D."/>
            <person name="Aanen D.K."/>
            <person name="Win J."/>
            <person name="Kamoun S."/>
            <person name="Bisseling T."/>
            <person name="Huang S."/>
        </authorList>
    </citation>
    <scope>NUCLEOTIDE SEQUENCE [LARGE SCALE GENOMIC DNA]</scope>
    <source>
        <strain evidence="3">DAOM197198w</strain>
    </source>
</reference>
<keyword evidence="3" id="KW-1185">Reference proteome</keyword>
<dbReference type="PROSITE" id="PS50011">
    <property type="entry name" value="PROTEIN_KINASE_DOM"/>
    <property type="match status" value="1"/>
</dbReference>
<dbReference type="AlphaFoldDB" id="A0A015MSP4"/>
<dbReference type="SUPFAM" id="SSF56112">
    <property type="entry name" value="Protein kinase-like (PK-like)"/>
    <property type="match status" value="1"/>
</dbReference>
<dbReference type="Pfam" id="PF07714">
    <property type="entry name" value="PK_Tyr_Ser-Thr"/>
    <property type="match status" value="1"/>
</dbReference>
<dbReference type="EMBL" id="JEMT01016786">
    <property type="protein sequence ID" value="EXX69748.1"/>
    <property type="molecule type" value="Genomic_DNA"/>
</dbReference>
<dbReference type="GO" id="GO:0004674">
    <property type="term" value="F:protein serine/threonine kinase activity"/>
    <property type="evidence" value="ECO:0007669"/>
    <property type="project" value="TreeGrafter"/>
</dbReference>
<name>A0A015MSP4_RHIIW</name>
<feature type="domain" description="Protein kinase" evidence="1">
    <location>
        <begin position="134"/>
        <end position="408"/>
    </location>
</feature>
<dbReference type="InterPro" id="IPR001245">
    <property type="entry name" value="Ser-Thr/Tyr_kinase_cat_dom"/>
</dbReference>
<evidence type="ECO:0000259" key="1">
    <source>
        <dbReference type="PROSITE" id="PS50011"/>
    </source>
</evidence>
<dbReference type="PANTHER" id="PTHR44329">
    <property type="entry name" value="SERINE/THREONINE-PROTEIN KINASE TNNI3K-RELATED"/>
    <property type="match status" value="1"/>
</dbReference>
<evidence type="ECO:0000313" key="3">
    <source>
        <dbReference type="Proteomes" id="UP000022910"/>
    </source>
</evidence>
<accession>A0A015MSP4</accession>
<gene>
    <name evidence="2" type="ORF">RirG_093490</name>
</gene>